<dbReference type="Proteomes" id="UP000283765">
    <property type="component" value="Unassembled WGS sequence"/>
</dbReference>
<proteinExistence type="predicted"/>
<gene>
    <name evidence="1" type="ORF">DWW89_06830</name>
</gene>
<evidence type="ECO:0000313" key="2">
    <source>
        <dbReference type="Proteomes" id="UP000283765"/>
    </source>
</evidence>
<reference evidence="1 2" key="1">
    <citation type="submission" date="2018-08" db="EMBL/GenBank/DDBJ databases">
        <title>A genome reference for cultivated species of the human gut microbiota.</title>
        <authorList>
            <person name="Zou Y."/>
            <person name="Xue W."/>
            <person name="Luo G."/>
        </authorList>
    </citation>
    <scope>NUCLEOTIDE SEQUENCE [LARGE SCALE GENOMIC DNA]</scope>
    <source>
        <strain evidence="1 2">AF17-27</strain>
    </source>
</reference>
<sequence length="91" mass="10630">MTKAELLKEFDKLQKEKEIHIEGIHCNSNKSTIKNAIECLKCPDELLEKYLMVVSLKYENIGRTIAENGDFKRHSFNRLYVFNTARQILAN</sequence>
<name>A0A412RR08_9FIRM</name>
<protein>
    <submittedName>
        <fullName evidence="1">Uncharacterized protein</fullName>
    </submittedName>
</protein>
<comment type="caution">
    <text evidence="1">The sequence shown here is derived from an EMBL/GenBank/DDBJ whole genome shotgun (WGS) entry which is preliminary data.</text>
</comment>
<dbReference type="RefSeq" id="WP_117993648.1">
    <property type="nucleotide sequence ID" value="NZ_QRXR01000008.1"/>
</dbReference>
<organism evidence="1 2">
    <name type="scientific">Agathobacter rectalis</name>
    <dbReference type="NCBI Taxonomy" id="39491"/>
    <lineage>
        <taxon>Bacteria</taxon>
        <taxon>Bacillati</taxon>
        <taxon>Bacillota</taxon>
        <taxon>Clostridia</taxon>
        <taxon>Lachnospirales</taxon>
        <taxon>Lachnospiraceae</taxon>
        <taxon>Agathobacter</taxon>
    </lineage>
</organism>
<dbReference type="EMBL" id="QRXR01000008">
    <property type="protein sequence ID" value="RGU26148.1"/>
    <property type="molecule type" value="Genomic_DNA"/>
</dbReference>
<dbReference type="AlphaFoldDB" id="A0A412RR08"/>
<accession>A0A412RR08</accession>
<evidence type="ECO:0000313" key="1">
    <source>
        <dbReference type="EMBL" id="RGU26148.1"/>
    </source>
</evidence>